<evidence type="ECO:0000313" key="7">
    <source>
        <dbReference type="Proteomes" id="UP000327044"/>
    </source>
</evidence>
<dbReference type="PANTHER" id="PTHR23080:SF143">
    <property type="entry name" value="SI:DKEY-56D12.4"/>
    <property type="match status" value="1"/>
</dbReference>
<evidence type="ECO:0000256" key="1">
    <source>
        <dbReference type="ARBA" id="ARBA00001968"/>
    </source>
</evidence>
<reference evidence="5" key="1">
    <citation type="journal article" date="2016" name="Sci. Rep.">
        <title>Molecular characterization of firefly nuptial gifts: a multi-omics approach sheds light on postcopulatory sexual selection.</title>
        <authorList>
            <person name="Al-Wathiqui N."/>
            <person name="Fallon T.R."/>
            <person name="South A."/>
            <person name="Weng J.K."/>
            <person name="Lewis S.M."/>
        </authorList>
    </citation>
    <scope>NUCLEOTIDE SEQUENCE</scope>
</reference>
<evidence type="ECO:0000256" key="3">
    <source>
        <dbReference type="SAM" id="Phobius"/>
    </source>
</evidence>
<evidence type="ECO:0000259" key="4">
    <source>
        <dbReference type="Pfam" id="PF13359"/>
    </source>
</evidence>
<keyword evidence="2" id="KW-0479">Metal-binding</keyword>
<reference evidence="6 7" key="2">
    <citation type="journal article" date="2018" name="Elife">
        <title>Firefly genomes illuminate parallel origins of bioluminescence in beetles.</title>
        <authorList>
            <person name="Fallon T.R."/>
            <person name="Lower S.E."/>
            <person name="Chang C.H."/>
            <person name="Bessho-Uehara M."/>
            <person name="Martin G.J."/>
            <person name="Bewick A.J."/>
            <person name="Behringer M."/>
            <person name="Debat H.J."/>
            <person name="Wong I."/>
            <person name="Day J.C."/>
            <person name="Suvorov A."/>
            <person name="Silva C.J."/>
            <person name="Stanger-Hall K.F."/>
            <person name="Hall D.W."/>
            <person name="Schmitz R.J."/>
            <person name="Nelson D.R."/>
            <person name="Lewis S.M."/>
            <person name="Shigenobu S."/>
            <person name="Bybee S.M."/>
            <person name="Larracuente A.M."/>
            <person name="Oba Y."/>
            <person name="Weng J.K."/>
        </authorList>
    </citation>
    <scope>NUCLEOTIDE SEQUENCE [LARGE SCALE GENOMIC DNA]</scope>
    <source>
        <strain evidence="6">1611_PpyrPB1</strain>
        <tissue evidence="6">Whole body</tissue>
    </source>
</reference>
<gene>
    <name evidence="6" type="ORF">PPYR_01979</name>
</gene>
<feature type="transmembrane region" description="Helical" evidence="3">
    <location>
        <begin position="299"/>
        <end position="319"/>
    </location>
</feature>
<keyword evidence="3" id="KW-0812">Transmembrane</keyword>
<keyword evidence="7" id="KW-1185">Reference proteome</keyword>
<comment type="cofactor">
    <cofactor evidence="1">
        <name>a divalent metal cation</name>
        <dbReference type="ChEBI" id="CHEBI:60240"/>
    </cofactor>
</comment>
<keyword evidence="3" id="KW-1133">Transmembrane helix</keyword>
<dbReference type="GO" id="GO:0046872">
    <property type="term" value="F:metal ion binding"/>
    <property type="evidence" value="ECO:0007669"/>
    <property type="project" value="UniProtKB-KW"/>
</dbReference>
<feature type="transmembrane region" description="Helical" evidence="3">
    <location>
        <begin position="201"/>
        <end position="224"/>
    </location>
</feature>
<evidence type="ECO:0000313" key="6">
    <source>
        <dbReference type="EMBL" id="KAB0805009.1"/>
    </source>
</evidence>
<dbReference type="AlphaFoldDB" id="A0A1Y1KRG9"/>
<dbReference type="InParanoid" id="A0A1Y1KRG9"/>
<name>A0A1Y1KRG9_PHOPY</name>
<proteinExistence type="predicted"/>
<dbReference type="PANTHER" id="PTHR23080">
    <property type="entry name" value="THAP DOMAIN PROTEIN"/>
    <property type="match status" value="1"/>
</dbReference>
<accession>A0A1Y1KRG9</accession>
<dbReference type="EMBL" id="VVIM01000001">
    <property type="protein sequence ID" value="KAB0805009.1"/>
    <property type="molecule type" value="Genomic_DNA"/>
</dbReference>
<organism evidence="5">
    <name type="scientific">Photinus pyralis</name>
    <name type="common">Common eastern firefly</name>
    <name type="synonym">Lampyris pyralis</name>
    <dbReference type="NCBI Taxonomy" id="7054"/>
    <lineage>
        <taxon>Eukaryota</taxon>
        <taxon>Metazoa</taxon>
        <taxon>Ecdysozoa</taxon>
        <taxon>Arthropoda</taxon>
        <taxon>Hexapoda</taxon>
        <taxon>Insecta</taxon>
        <taxon>Pterygota</taxon>
        <taxon>Neoptera</taxon>
        <taxon>Endopterygota</taxon>
        <taxon>Coleoptera</taxon>
        <taxon>Polyphaga</taxon>
        <taxon>Elateriformia</taxon>
        <taxon>Elateroidea</taxon>
        <taxon>Lampyridae</taxon>
        <taxon>Lampyrinae</taxon>
        <taxon>Photinus</taxon>
    </lineage>
</organism>
<dbReference type="InterPro" id="IPR027806">
    <property type="entry name" value="HARBI1_dom"/>
</dbReference>
<dbReference type="EMBL" id="GEZM01081923">
    <property type="protein sequence ID" value="JAV61477.1"/>
    <property type="molecule type" value="Transcribed_RNA"/>
</dbReference>
<sequence length="320" mass="36777">MATEISSVIKEEYHPLEAKEEVVQVDDDVERVCIKTEQENCDDFLETPEEDTRRLTEEYLRRNPTVVCEMCGLSDINVFNTLLTYIESEIPVLKGATGYEQLISVLAKLYTDDDTAILNSYLFPSVYVTGVELLYDKLDMLCRNSSLTLPLPSVFMPEFDSTQRVIIIGFLLVSIRSTFEEFPENLHTVKYLIAYSPFGEVIFVSIAFVGSVSNFSLILLSGILQKLGTEDWILFNERNFIYVSQVKEISMKNKKKLRQLNSGSIAEHMSKVVRRVKQFKVLHSFIPDFMLKHQAGVCFLDKLVFVCCMILNLFPRIVYY</sequence>
<protein>
    <recommendedName>
        <fullName evidence="4">DDE Tnp4 domain-containing protein</fullName>
    </recommendedName>
</protein>
<dbReference type="Pfam" id="PF13359">
    <property type="entry name" value="DDE_Tnp_4"/>
    <property type="match status" value="1"/>
</dbReference>
<evidence type="ECO:0000256" key="2">
    <source>
        <dbReference type="ARBA" id="ARBA00022723"/>
    </source>
</evidence>
<feature type="domain" description="DDE Tnp4" evidence="4">
    <location>
        <begin position="187"/>
        <end position="312"/>
    </location>
</feature>
<reference evidence="6" key="3">
    <citation type="submission" date="2019-08" db="EMBL/GenBank/DDBJ databases">
        <authorList>
            <consortium name="Photinus pyralis genome working group"/>
            <person name="Fallon T.R."/>
            <person name="Sander Lower S.E."/>
            <person name="Weng J.-K."/>
        </authorList>
    </citation>
    <scope>NUCLEOTIDE SEQUENCE</scope>
    <source>
        <strain evidence="6">1611_PpyrPB1</strain>
        <tissue evidence="6">Whole body</tissue>
    </source>
</reference>
<dbReference type="Proteomes" id="UP000327044">
    <property type="component" value="Unassembled WGS sequence"/>
</dbReference>
<evidence type="ECO:0000313" key="5">
    <source>
        <dbReference type="EMBL" id="JAV61477.1"/>
    </source>
</evidence>
<keyword evidence="3" id="KW-0472">Membrane</keyword>